<feature type="region of interest" description="Disordered" evidence="1">
    <location>
        <begin position="269"/>
        <end position="288"/>
    </location>
</feature>
<dbReference type="InterPro" id="IPR012816">
    <property type="entry name" value="NADAR"/>
</dbReference>
<evidence type="ECO:0000313" key="4">
    <source>
        <dbReference type="Proteomes" id="UP000320333"/>
    </source>
</evidence>
<accession>A0A507FRD7</accession>
<gene>
    <name evidence="3" type="ORF">CcCBS67573_g01170</name>
</gene>
<proteinExistence type="predicted"/>
<dbReference type="EMBL" id="QEAP01000018">
    <property type="protein sequence ID" value="TPX77537.1"/>
    <property type="molecule type" value="Genomic_DNA"/>
</dbReference>
<dbReference type="CDD" id="cd15457">
    <property type="entry name" value="NADAR"/>
    <property type="match status" value="1"/>
</dbReference>
<keyword evidence="4" id="KW-1185">Reference proteome</keyword>
<comment type="caution">
    <text evidence="3">The sequence shown here is derived from an EMBL/GenBank/DDBJ whole genome shotgun (WGS) entry which is preliminary data.</text>
</comment>
<dbReference type="Gene3D" id="1.10.357.40">
    <property type="entry name" value="YbiA-like"/>
    <property type="match status" value="1"/>
</dbReference>
<protein>
    <recommendedName>
        <fullName evidence="2">NADAR domain-containing protein</fullName>
    </recommendedName>
</protein>
<organism evidence="3 4">
    <name type="scientific">Chytriomyces confervae</name>
    <dbReference type="NCBI Taxonomy" id="246404"/>
    <lineage>
        <taxon>Eukaryota</taxon>
        <taxon>Fungi</taxon>
        <taxon>Fungi incertae sedis</taxon>
        <taxon>Chytridiomycota</taxon>
        <taxon>Chytridiomycota incertae sedis</taxon>
        <taxon>Chytridiomycetes</taxon>
        <taxon>Chytridiales</taxon>
        <taxon>Chytriomycetaceae</taxon>
        <taxon>Chytriomyces</taxon>
    </lineage>
</organism>
<evidence type="ECO:0000313" key="3">
    <source>
        <dbReference type="EMBL" id="TPX77537.1"/>
    </source>
</evidence>
<name>A0A507FRD7_9FUNG</name>
<feature type="domain" description="NADAR" evidence="2">
    <location>
        <begin position="60"/>
        <end position="207"/>
    </location>
</feature>
<evidence type="ECO:0000256" key="1">
    <source>
        <dbReference type="SAM" id="MobiDB-lite"/>
    </source>
</evidence>
<reference evidence="3 4" key="1">
    <citation type="journal article" date="2019" name="Sci. Rep.">
        <title>Comparative genomics of chytrid fungi reveal insights into the obligate biotrophic and pathogenic lifestyle of Synchytrium endobioticum.</title>
        <authorList>
            <person name="van de Vossenberg B.T.L.H."/>
            <person name="Warris S."/>
            <person name="Nguyen H.D.T."/>
            <person name="van Gent-Pelzer M.P.E."/>
            <person name="Joly D.L."/>
            <person name="van de Geest H.C."/>
            <person name="Bonants P.J.M."/>
            <person name="Smith D.S."/>
            <person name="Levesque C.A."/>
            <person name="van der Lee T.A.J."/>
        </authorList>
    </citation>
    <scope>NUCLEOTIDE SEQUENCE [LARGE SCALE GENOMIC DNA]</scope>
    <source>
        <strain evidence="3 4">CBS 675.73</strain>
    </source>
</reference>
<sequence>MSSKKELFELIQQFRIQLNCAALPEAFRVPPTLGGNGFFSNTTGKLIFNNRVYCFTGASSTHLDNWSTCTLTIGRSTFQSSEQVIFAASKAGLFRDEAALMQATSTPAMSASQAKYLGRNVQNFVDTVWKTNARWLSDVAILIKCLQNAGAMEELVRTRGLMIAEGSKQDLVWGIGMEACYPASLEQNKWRGKNWLGQSLVRVREFLLDEEAGLLITSEQNLDLFYSWFRVSSTVATADSFSSPSESVPSAISAFSPLSSIHSGARSVFESTPSSSAPAKRKRGSNLNAKYNDMHNQMIQLANMIDAKKENATPSSNRMHYKSLAPPSSAVSSSPSIYENTARMHQDVGLFYNDKKLGSHGGRFNFNHDSLSYVDNSPSARRAPLNPVAAYSSVNTSRLTKKLRVNDYSQDEEVKPKFSVLSSSNNPFEVNMHAHTYKPPVPPRPASSIPKTQGFIHESENHLVLDD</sequence>
<dbReference type="Proteomes" id="UP000320333">
    <property type="component" value="Unassembled WGS sequence"/>
</dbReference>
<dbReference type="SUPFAM" id="SSF143990">
    <property type="entry name" value="YbiA-like"/>
    <property type="match status" value="1"/>
</dbReference>
<dbReference type="AlphaFoldDB" id="A0A507FRD7"/>
<dbReference type="Pfam" id="PF08719">
    <property type="entry name" value="NADAR"/>
    <property type="match status" value="1"/>
</dbReference>
<dbReference type="OrthoDB" id="206452at2759"/>
<dbReference type="InterPro" id="IPR037238">
    <property type="entry name" value="YbiA-like_sf"/>
</dbReference>
<evidence type="ECO:0000259" key="2">
    <source>
        <dbReference type="Pfam" id="PF08719"/>
    </source>
</evidence>
<dbReference type="STRING" id="246404.A0A507FRD7"/>